<evidence type="ECO:0000256" key="2">
    <source>
        <dbReference type="SAM" id="SignalP"/>
    </source>
</evidence>
<accession>A0AAU9ICR0</accession>
<gene>
    <name evidence="3" type="ORF">BSTOLATCC_MIC142</name>
</gene>
<dbReference type="InterPro" id="IPR006461">
    <property type="entry name" value="PLAC_motif_containing"/>
</dbReference>
<sequence>MSRNVIRWEQPLCGCMSNMCSCLFVCLFCPGGSCIYQAWTVHKATGDSCYHSFCCSFLCCCIGAAINRTKIRDRYLIDGSCCGDCITHLFCGPLAVCQEHREVYSRENMYPWG</sequence>
<reference evidence="3" key="1">
    <citation type="submission" date="2021-09" db="EMBL/GenBank/DDBJ databases">
        <authorList>
            <consortium name="AG Swart"/>
            <person name="Singh M."/>
            <person name="Singh A."/>
            <person name="Seah K."/>
            <person name="Emmerich C."/>
        </authorList>
    </citation>
    <scope>NUCLEOTIDE SEQUENCE</scope>
    <source>
        <strain evidence="3">ATCC30299</strain>
    </source>
</reference>
<dbReference type="Proteomes" id="UP001162131">
    <property type="component" value="Unassembled WGS sequence"/>
</dbReference>
<dbReference type="NCBIfam" id="TIGR01571">
    <property type="entry name" value="A_thal_Cys_rich"/>
    <property type="match status" value="1"/>
</dbReference>
<keyword evidence="1" id="KW-1133">Transmembrane helix</keyword>
<proteinExistence type="predicted"/>
<feature type="transmembrane region" description="Helical" evidence="1">
    <location>
        <begin position="50"/>
        <end position="67"/>
    </location>
</feature>
<dbReference type="AlphaFoldDB" id="A0AAU9ICR0"/>
<dbReference type="PANTHER" id="PTHR15907">
    <property type="entry name" value="DUF614 FAMILY PROTEIN-RELATED"/>
    <property type="match status" value="1"/>
</dbReference>
<keyword evidence="2" id="KW-0732">Signal</keyword>
<organism evidence="3 4">
    <name type="scientific">Blepharisma stoltei</name>
    <dbReference type="NCBI Taxonomy" id="1481888"/>
    <lineage>
        <taxon>Eukaryota</taxon>
        <taxon>Sar</taxon>
        <taxon>Alveolata</taxon>
        <taxon>Ciliophora</taxon>
        <taxon>Postciliodesmatophora</taxon>
        <taxon>Heterotrichea</taxon>
        <taxon>Heterotrichida</taxon>
        <taxon>Blepharismidae</taxon>
        <taxon>Blepharisma</taxon>
    </lineage>
</organism>
<comment type="caution">
    <text evidence="3">The sequence shown here is derived from an EMBL/GenBank/DDBJ whole genome shotgun (WGS) entry which is preliminary data.</text>
</comment>
<keyword evidence="1" id="KW-0472">Membrane</keyword>
<feature type="chain" id="PRO_5043975713" description="PLAC8 family protein" evidence="2">
    <location>
        <begin position="35"/>
        <end position="113"/>
    </location>
</feature>
<dbReference type="EMBL" id="CAJZBQ010000001">
    <property type="protein sequence ID" value="CAG9309928.1"/>
    <property type="molecule type" value="Genomic_DNA"/>
</dbReference>
<keyword evidence="4" id="KW-1185">Reference proteome</keyword>
<protein>
    <recommendedName>
        <fullName evidence="5">PLAC8 family protein</fullName>
    </recommendedName>
</protein>
<name>A0AAU9ICR0_9CILI</name>
<evidence type="ECO:0000256" key="1">
    <source>
        <dbReference type="SAM" id="Phobius"/>
    </source>
</evidence>
<feature type="signal peptide" evidence="2">
    <location>
        <begin position="1"/>
        <end position="34"/>
    </location>
</feature>
<dbReference type="Pfam" id="PF04749">
    <property type="entry name" value="PLAC8"/>
    <property type="match status" value="1"/>
</dbReference>
<evidence type="ECO:0008006" key="5">
    <source>
        <dbReference type="Google" id="ProtNLM"/>
    </source>
</evidence>
<keyword evidence="1" id="KW-0812">Transmembrane</keyword>
<evidence type="ECO:0000313" key="3">
    <source>
        <dbReference type="EMBL" id="CAG9309928.1"/>
    </source>
</evidence>
<evidence type="ECO:0000313" key="4">
    <source>
        <dbReference type="Proteomes" id="UP001162131"/>
    </source>
</evidence>